<comment type="caution">
    <text evidence="5">The sequence shown here is derived from an EMBL/GenBank/DDBJ whole genome shotgun (WGS) entry which is preliminary data.</text>
</comment>
<dbReference type="PROSITE" id="PS50948">
    <property type="entry name" value="PAN"/>
    <property type="match status" value="1"/>
</dbReference>
<feature type="domain" description="ShKT" evidence="4">
    <location>
        <begin position="6"/>
        <end position="40"/>
    </location>
</feature>
<keyword evidence="6" id="KW-1185">Reference proteome</keyword>
<gene>
    <name evidence="5" type="ORF">AWC38_SpisGene19348</name>
</gene>
<feature type="disulfide bond" evidence="2">
    <location>
        <begin position="6"/>
        <end position="40"/>
    </location>
</feature>
<dbReference type="GO" id="GO:0090729">
    <property type="term" value="F:toxin activity"/>
    <property type="evidence" value="ECO:0007669"/>
    <property type="project" value="UniProtKB-KW"/>
</dbReference>
<dbReference type="OrthoDB" id="5982649at2759"/>
<evidence type="ECO:0000259" key="3">
    <source>
        <dbReference type="PROSITE" id="PS50948"/>
    </source>
</evidence>
<dbReference type="SMART" id="SM00254">
    <property type="entry name" value="ShKT"/>
    <property type="match status" value="1"/>
</dbReference>
<dbReference type="AlphaFoldDB" id="A0A2B4RDE8"/>
<organism evidence="5 6">
    <name type="scientific">Stylophora pistillata</name>
    <name type="common">Smooth cauliflower coral</name>
    <dbReference type="NCBI Taxonomy" id="50429"/>
    <lineage>
        <taxon>Eukaryota</taxon>
        <taxon>Metazoa</taxon>
        <taxon>Cnidaria</taxon>
        <taxon>Anthozoa</taxon>
        <taxon>Hexacorallia</taxon>
        <taxon>Scleractinia</taxon>
        <taxon>Astrocoeniina</taxon>
        <taxon>Pocilloporidae</taxon>
        <taxon>Stylophora</taxon>
    </lineage>
</organism>
<evidence type="ECO:0000259" key="4">
    <source>
        <dbReference type="PROSITE" id="PS51670"/>
    </source>
</evidence>
<proteinExistence type="predicted"/>
<dbReference type="Proteomes" id="UP000225706">
    <property type="component" value="Unassembled WGS sequence"/>
</dbReference>
<dbReference type="PROSITE" id="PS51670">
    <property type="entry name" value="SHKT"/>
    <property type="match status" value="1"/>
</dbReference>
<comment type="caution">
    <text evidence="2">Lacks conserved residue(s) required for the propagation of feature annotation.</text>
</comment>
<keyword evidence="1" id="KW-0800">Toxin</keyword>
<dbReference type="Pfam" id="PF01549">
    <property type="entry name" value="ShK"/>
    <property type="match status" value="1"/>
</dbReference>
<protein>
    <recommendedName>
        <fullName evidence="7">ShKT domain-containing protein</fullName>
    </recommendedName>
</protein>
<dbReference type="Gene3D" id="3.50.4.10">
    <property type="entry name" value="Hepatocyte Growth Factor"/>
    <property type="match status" value="1"/>
</dbReference>
<dbReference type="InterPro" id="IPR003582">
    <property type="entry name" value="ShKT_dom"/>
</dbReference>
<evidence type="ECO:0008006" key="7">
    <source>
        <dbReference type="Google" id="ProtNLM"/>
    </source>
</evidence>
<keyword evidence="2" id="KW-1015">Disulfide bond</keyword>
<evidence type="ECO:0000256" key="1">
    <source>
        <dbReference type="ARBA" id="ARBA00022656"/>
    </source>
</evidence>
<accession>A0A2B4RDE8</accession>
<reference evidence="6" key="1">
    <citation type="journal article" date="2017" name="bioRxiv">
        <title>Comparative analysis of the genomes of Stylophora pistillata and Acropora digitifera provides evidence for extensive differences between species of corals.</title>
        <authorList>
            <person name="Voolstra C.R."/>
            <person name="Li Y."/>
            <person name="Liew Y.J."/>
            <person name="Baumgarten S."/>
            <person name="Zoccola D."/>
            <person name="Flot J.-F."/>
            <person name="Tambutte S."/>
            <person name="Allemand D."/>
            <person name="Aranda M."/>
        </authorList>
    </citation>
    <scope>NUCLEOTIDE SEQUENCE [LARGE SCALE GENOMIC DNA]</scope>
</reference>
<sequence>MAPASCSDKGYFCWVWRTTGKCKRSSNYAVNKCQKTCNFCPVLTEAPKPTDTPPTVTTTHHTTTSKPSECYLKERLPISREQVWNKQLQGHVIYHQSVVSEIQCEDLCLRIPGCVAYNYQYSKKRGETERACELMNSVVNVKSIVGFSFRLFERKRTNKYLFSSCLGDT</sequence>
<evidence type="ECO:0000256" key="2">
    <source>
        <dbReference type="PROSITE-ProRule" id="PRU01005"/>
    </source>
</evidence>
<name>A0A2B4RDE8_STYPI</name>
<feature type="domain" description="Apple" evidence="3">
    <location>
        <begin position="70"/>
        <end position="156"/>
    </location>
</feature>
<dbReference type="InterPro" id="IPR003609">
    <property type="entry name" value="Pan_app"/>
</dbReference>
<dbReference type="EMBL" id="LSMT01000551">
    <property type="protein sequence ID" value="PFX16384.1"/>
    <property type="molecule type" value="Genomic_DNA"/>
</dbReference>
<evidence type="ECO:0000313" key="5">
    <source>
        <dbReference type="EMBL" id="PFX16384.1"/>
    </source>
</evidence>
<evidence type="ECO:0000313" key="6">
    <source>
        <dbReference type="Proteomes" id="UP000225706"/>
    </source>
</evidence>